<keyword evidence="5 7" id="KW-1133">Transmembrane helix</keyword>
<evidence type="ECO:0000313" key="8">
    <source>
        <dbReference type="EMBL" id="BBH52946.1"/>
    </source>
</evidence>
<organism evidence="8 9">
    <name type="scientific">Fluviispira sanaruensis</name>
    <dbReference type="NCBI Taxonomy" id="2493639"/>
    <lineage>
        <taxon>Bacteria</taxon>
        <taxon>Pseudomonadati</taxon>
        <taxon>Bdellovibrionota</taxon>
        <taxon>Oligoflexia</taxon>
        <taxon>Silvanigrellales</taxon>
        <taxon>Silvanigrellaceae</taxon>
        <taxon>Fluviispira</taxon>
    </lineage>
</organism>
<dbReference type="OrthoDB" id="9783569at2"/>
<dbReference type="HAMAP" id="MF_00143">
    <property type="entry name" value="UPF0114"/>
    <property type="match status" value="1"/>
</dbReference>
<evidence type="ECO:0000256" key="3">
    <source>
        <dbReference type="ARBA" id="ARBA00022475"/>
    </source>
</evidence>
<evidence type="ECO:0000313" key="9">
    <source>
        <dbReference type="Proteomes" id="UP000291236"/>
    </source>
</evidence>
<keyword evidence="6 7" id="KW-0472">Membrane</keyword>
<dbReference type="InterPro" id="IPR005134">
    <property type="entry name" value="UPF0114"/>
</dbReference>
<dbReference type="KEGG" id="sbf:JCM31447_13890"/>
<comment type="subcellular location">
    <subcellularLocation>
        <location evidence="1 7">Cell membrane</location>
        <topology evidence="1 7">Multi-pass membrane protein</topology>
    </subcellularLocation>
</comment>
<comment type="similarity">
    <text evidence="2 7">Belongs to the UPF0114 family.</text>
</comment>
<evidence type="ECO:0000256" key="5">
    <source>
        <dbReference type="ARBA" id="ARBA00022989"/>
    </source>
</evidence>
<evidence type="ECO:0000256" key="6">
    <source>
        <dbReference type="ARBA" id="ARBA00023136"/>
    </source>
</evidence>
<dbReference type="NCBIfam" id="TIGR00645">
    <property type="entry name" value="HI0507"/>
    <property type="match status" value="1"/>
</dbReference>
<feature type="transmembrane region" description="Helical" evidence="7">
    <location>
        <begin position="151"/>
        <end position="171"/>
    </location>
</feature>
<feature type="transmembrane region" description="Helical" evidence="7">
    <location>
        <begin position="63"/>
        <end position="86"/>
    </location>
</feature>
<protein>
    <recommendedName>
        <fullName evidence="7">UPF0114 protein JCM31447_13890</fullName>
    </recommendedName>
</protein>
<accession>A0A4P2VIN9</accession>
<evidence type="ECO:0000256" key="1">
    <source>
        <dbReference type="ARBA" id="ARBA00004651"/>
    </source>
</evidence>
<name>A0A4P2VIN9_FLUSA</name>
<sequence length="183" mass="20883">MQNKIAKKRELVEHVLEYIIFASRWLQAPMYFGLIAVQIIYTYKFILELVHTIGSADVSSELQILLGILSLVDITMVANLVAMVIIGGYATFVSKLNLDHHDDKPDWLDHIDPGAIKVKLASSLIGISSIHLLRSFIDIDKMEIDKIKWQIIIHMTFIASTLFLSLTEYIMSKKQTHSHDHRP</sequence>
<dbReference type="EMBL" id="AP019368">
    <property type="protein sequence ID" value="BBH52946.1"/>
    <property type="molecule type" value="Genomic_DNA"/>
</dbReference>
<dbReference type="PANTHER" id="PTHR38596">
    <property type="entry name" value="UPF0114 PROTEIN YQHA"/>
    <property type="match status" value="1"/>
</dbReference>
<dbReference type="PANTHER" id="PTHR38596:SF1">
    <property type="entry name" value="UPF0114 PROTEIN YQHA"/>
    <property type="match status" value="1"/>
</dbReference>
<keyword evidence="3 7" id="KW-1003">Cell membrane</keyword>
<dbReference type="AlphaFoldDB" id="A0A4P2VIN9"/>
<dbReference type="InterPro" id="IPR020761">
    <property type="entry name" value="UPF0114_bac"/>
</dbReference>
<keyword evidence="4 7" id="KW-0812">Transmembrane</keyword>
<reference evidence="8 9" key="1">
    <citation type="submission" date="2018-12" db="EMBL/GenBank/DDBJ databases">
        <title>Rubrispira sanarue gen. nov., sp., nov., a member of the order Silvanigrellales, isolated from a brackish lake in Hamamatsu Japan.</title>
        <authorList>
            <person name="Maejima Y."/>
            <person name="Iino T."/>
            <person name="Muraguchi Y."/>
            <person name="Fukuda K."/>
            <person name="Nojiri H."/>
            <person name="Ohkuma M."/>
            <person name="Moriuchi R."/>
            <person name="Dohra H."/>
            <person name="Kimbara K."/>
            <person name="Shintani M."/>
        </authorList>
    </citation>
    <scope>NUCLEOTIDE SEQUENCE [LARGE SCALE GENOMIC DNA]</scope>
    <source>
        <strain evidence="8 9">RF1110005</strain>
    </source>
</reference>
<dbReference type="RefSeq" id="WP_130612806.1">
    <property type="nucleotide sequence ID" value="NZ_AP019368.1"/>
</dbReference>
<feature type="transmembrane region" description="Helical" evidence="7">
    <location>
        <begin position="21"/>
        <end position="43"/>
    </location>
</feature>
<evidence type="ECO:0000256" key="2">
    <source>
        <dbReference type="ARBA" id="ARBA00005774"/>
    </source>
</evidence>
<dbReference type="Proteomes" id="UP000291236">
    <property type="component" value="Chromosome"/>
</dbReference>
<dbReference type="Pfam" id="PF03350">
    <property type="entry name" value="UPF0114"/>
    <property type="match status" value="1"/>
</dbReference>
<evidence type="ECO:0000256" key="4">
    <source>
        <dbReference type="ARBA" id="ARBA00022692"/>
    </source>
</evidence>
<evidence type="ECO:0000256" key="7">
    <source>
        <dbReference type="HAMAP-Rule" id="MF_00143"/>
    </source>
</evidence>
<proteinExistence type="inferred from homology"/>
<dbReference type="GO" id="GO:0005886">
    <property type="term" value="C:plasma membrane"/>
    <property type="evidence" value="ECO:0007669"/>
    <property type="project" value="UniProtKB-SubCell"/>
</dbReference>
<gene>
    <name evidence="8" type="ORF">JCM31447_13890</name>
</gene>
<keyword evidence="9" id="KW-1185">Reference proteome</keyword>